<feature type="transmembrane region" description="Helical" evidence="6">
    <location>
        <begin position="160"/>
        <end position="178"/>
    </location>
</feature>
<dbReference type="InterPro" id="IPR025640">
    <property type="entry name" value="GYF_2"/>
</dbReference>
<dbReference type="InterPro" id="IPR051791">
    <property type="entry name" value="Pra-immunoreactive"/>
</dbReference>
<dbReference type="EMBL" id="JABFCR010000054">
    <property type="protein sequence ID" value="NNU34560.1"/>
    <property type="molecule type" value="Genomic_DNA"/>
</dbReference>
<feature type="domain" description="RDD" evidence="7">
    <location>
        <begin position="66"/>
        <end position="190"/>
    </location>
</feature>
<evidence type="ECO:0000256" key="4">
    <source>
        <dbReference type="ARBA" id="ARBA00022989"/>
    </source>
</evidence>
<feature type="transmembrane region" description="Helical" evidence="6">
    <location>
        <begin position="75"/>
        <end position="96"/>
    </location>
</feature>
<dbReference type="Pfam" id="PF06271">
    <property type="entry name" value="RDD"/>
    <property type="match status" value="1"/>
</dbReference>
<evidence type="ECO:0000313" key="9">
    <source>
        <dbReference type="EMBL" id="NNU34560.1"/>
    </source>
</evidence>
<feature type="transmembrane region" description="Helical" evidence="6">
    <location>
        <begin position="103"/>
        <end position="123"/>
    </location>
</feature>
<evidence type="ECO:0000256" key="6">
    <source>
        <dbReference type="SAM" id="Phobius"/>
    </source>
</evidence>
<evidence type="ECO:0000256" key="2">
    <source>
        <dbReference type="ARBA" id="ARBA00022475"/>
    </source>
</evidence>
<dbReference type="PANTHER" id="PTHR36115">
    <property type="entry name" value="PROLINE-RICH ANTIGEN HOMOLOG-RELATED"/>
    <property type="match status" value="1"/>
</dbReference>
<organism evidence="9 10">
    <name type="scientific">Mucilaginibacter humi</name>
    <dbReference type="NCBI Taxonomy" id="2732510"/>
    <lineage>
        <taxon>Bacteria</taxon>
        <taxon>Pseudomonadati</taxon>
        <taxon>Bacteroidota</taxon>
        <taxon>Sphingobacteriia</taxon>
        <taxon>Sphingobacteriales</taxon>
        <taxon>Sphingobacteriaceae</taxon>
        <taxon>Mucilaginibacter</taxon>
    </lineage>
</organism>
<evidence type="ECO:0000256" key="1">
    <source>
        <dbReference type="ARBA" id="ARBA00004651"/>
    </source>
</evidence>
<keyword evidence="4 6" id="KW-1133">Transmembrane helix</keyword>
<keyword evidence="10" id="KW-1185">Reference proteome</keyword>
<evidence type="ECO:0000256" key="3">
    <source>
        <dbReference type="ARBA" id="ARBA00022692"/>
    </source>
</evidence>
<dbReference type="Pfam" id="PF14237">
    <property type="entry name" value="GYF_2"/>
    <property type="match status" value="1"/>
</dbReference>
<comment type="subcellular location">
    <subcellularLocation>
        <location evidence="1">Cell membrane</location>
        <topology evidence="1">Multi-pass membrane protein</topology>
    </subcellularLocation>
</comment>
<feature type="domain" description="GYF" evidence="8">
    <location>
        <begin position="7"/>
        <end position="49"/>
    </location>
</feature>
<name>A0ABX1W794_9SPHI</name>
<dbReference type="Proteomes" id="UP000566071">
    <property type="component" value="Unassembled WGS sequence"/>
</dbReference>
<keyword evidence="2" id="KW-1003">Cell membrane</keyword>
<dbReference type="RefSeq" id="WP_175270234.1">
    <property type="nucleotide sequence ID" value="NZ_JABFCR010000054.1"/>
</dbReference>
<keyword evidence="5 6" id="KW-0472">Membrane</keyword>
<sequence>MSMYTLVINGKPEGPYTLDELKALKIKSGDFVKTDDMDDYKEAHEVAELRQLFGFQKEALLQYFGSFDQRATAAVIDWFLVSAVCAVLAFIVAVFLSNKIALIAVALSLLVIIPIVNLVYHIVMESSPKQGTYGKQILKIRVCDMQGERISISHAAGRNFAKVLSVLTLGIGYLYCFFNKQQQCLHDKVAETLVVKDRL</sequence>
<gene>
    <name evidence="9" type="ORF">HK413_11495</name>
</gene>
<evidence type="ECO:0000313" key="10">
    <source>
        <dbReference type="Proteomes" id="UP000566071"/>
    </source>
</evidence>
<accession>A0ABX1W794</accession>
<evidence type="ECO:0000259" key="7">
    <source>
        <dbReference type="Pfam" id="PF06271"/>
    </source>
</evidence>
<protein>
    <submittedName>
        <fullName evidence="9">RDD family protein</fullName>
    </submittedName>
</protein>
<evidence type="ECO:0000259" key="8">
    <source>
        <dbReference type="Pfam" id="PF14237"/>
    </source>
</evidence>
<evidence type="ECO:0000256" key="5">
    <source>
        <dbReference type="ARBA" id="ARBA00023136"/>
    </source>
</evidence>
<keyword evidence="3 6" id="KW-0812">Transmembrane</keyword>
<dbReference type="PANTHER" id="PTHR36115:SF4">
    <property type="entry name" value="MEMBRANE PROTEIN"/>
    <property type="match status" value="1"/>
</dbReference>
<comment type="caution">
    <text evidence="9">The sequence shown here is derived from an EMBL/GenBank/DDBJ whole genome shotgun (WGS) entry which is preliminary data.</text>
</comment>
<proteinExistence type="predicted"/>
<reference evidence="9 10" key="1">
    <citation type="submission" date="2020-05" db="EMBL/GenBank/DDBJ databases">
        <authorList>
            <person name="Khan S.A."/>
            <person name="Jeon C.O."/>
            <person name="Chun B.H."/>
        </authorList>
    </citation>
    <scope>NUCLEOTIDE SEQUENCE [LARGE SCALE GENOMIC DNA]</scope>
    <source>
        <strain evidence="9 10">S1162</strain>
    </source>
</reference>
<dbReference type="InterPro" id="IPR010432">
    <property type="entry name" value="RDD"/>
</dbReference>